<dbReference type="AlphaFoldDB" id="B9RSV7"/>
<dbReference type="InParanoid" id="B9RSV7"/>
<protein>
    <submittedName>
        <fullName evidence="2">Uncharacterized protein</fullName>
    </submittedName>
</protein>
<feature type="compositionally biased region" description="Acidic residues" evidence="1">
    <location>
        <begin position="51"/>
        <end position="67"/>
    </location>
</feature>
<accession>B9RSV7</accession>
<organism evidence="2 3">
    <name type="scientific">Ricinus communis</name>
    <name type="common">Castor bean</name>
    <dbReference type="NCBI Taxonomy" id="3988"/>
    <lineage>
        <taxon>Eukaryota</taxon>
        <taxon>Viridiplantae</taxon>
        <taxon>Streptophyta</taxon>
        <taxon>Embryophyta</taxon>
        <taxon>Tracheophyta</taxon>
        <taxon>Spermatophyta</taxon>
        <taxon>Magnoliopsida</taxon>
        <taxon>eudicotyledons</taxon>
        <taxon>Gunneridae</taxon>
        <taxon>Pentapetalae</taxon>
        <taxon>rosids</taxon>
        <taxon>fabids</taxon>
        <taxon>Malpighiales</taxon>
        <taxon>Euphorbiaceae</taxon>
        <taxon>Acalyphoideae</taxon>
        <taxon>Acalypheae</taxon>
        <taxon>Ricinus</taxon>
    </lineage>
</organism>
<proteinExistence type="predicted"/>
<dbReference type="EMBL" id="EQ973812">
    <property type="protein sequence ID" value="EEF45440.1"/>
    <property type="molecule type" value="Genomic_DNA"/>
</dbReference>
<keyword evidence="3" id="KW-1185">Reference proteome</keyword>
<evidence type="ECO:0000313" key="2">
    <source>
        <dbReference type="EMBL" id="EEF45440.1"/>
    </source>
</evidence>
<evidence type="ECO:0000313" key="3">
    <source>
        <dbReference type="Proteomes" id="UP000008311"/>
    </source>
</evidence>
<gene>
    <name evidence="2" type="ORF">RCOM_0678900</name>
</gene>
<feature type="region of interest" description="Disordered" evidence="1">
    <location>
        <begin position="46"/>
        <end position="67"/>
    </location>
</feature>
<name>B9RSV7_RICCO</name>
<evidence type="ECO:0000256" key="1">
    <source>
        <dbReference type="SAM" id="MobiDB-lite"/>
    </source>
</evidence>
<feature type="region of interest" description="Disordered" evidence="1">
    <location>
        <begin position="1"/>
        <end position="33"/>
    </location>
</feature>
<reference evidence="3" key="1">
    <citation type="journal article" date="2010" name="Nat. Biotechnol.">
        <title>Draft genome sequence of the oilseed species Ricinus communis.</title>
        <authorList>
            <person name="Chan A.P."/>
            <person name="Crabtree J."/>
            <person name="Zhao Q."/>
            <person name="Lorenzi H."/>
            <person name="Orvis J."/>
            <person name="Puiu D."/>
            <person name="Melake-Berhan A."/>
            <person name="Jones K.M."/>
            <person name="Redman J."/>
            <person name="Chen G."/>
            <person name="Cahoon E.B."/>
            <person name="Gedil M."/>
            <person name="Stanke M."/>
            <person name="Haas B.J."/>
            <person name="Wortman J.R."/>
            <person name="Fraser-Liggett C.M."/>
            <person name="Ravel J."/>
            <person name="Rabinowicz P.D."/>
        </authorList>
    </citation>
    <scope>NUCLEOTIDE SEQUENCE [LARGE SCALE GENOMIC DNA]</scope>
    <source>
        <strain evidence="3">cv. Hale</strain>
    </source>
</reference>
<dbReference type="Proteomes" id="UP000008311">
    <property type="component" value="Unassembled WGS sequence"/>
</dbReference>
<sequence>MEETDLLERSNKRDDSRMDMEHDGAGEKEDDGIKMSFRDKLLGVAYSPYGDSEDDFVSDDNEEIGGD</sequence>